<keyword evidence="2" id="KW-0004">4Fe-4S</keyword>
<dbReference type="Pfam" id="PF11614">
    <property type="entry name" value="FixG_C"/>
    <property type="match status" value="1"/>
</dbReference>
<evidence type="ECO:0000259" key="8">
    <source>
        <dbReference type="PROSITE" id="PS51379"/>
    </source>
</evidence>
<dbReference type="EMBL" id="BAABLX010000007">
    <property type="protein sequence ID" value="GAA4934262.1"/>
    <property type="molecule type" value="Genomic_DNA"/>
</dbReference>
<comment type="caution">
    <text evidence="9">The sequence shown here is derived from an EMBL/GenBank/DDBJ whole genome shotgun (WGS) entry which is preliminary data.</text>
</comment>
<feature type="transmembrane region" description="Helical" evidence="7">
    <location>
        <begin position="345"/>
        <end position="364"/>
    </location>
</feature>
<accession>A0AAV3TZ31</accession>
<evidence type="ECO:0000256" key="7">
    <source>
        <dbReference type="SAM" id="Phobius"/>
    </source>
</evidence>
<dbReference type="InterPro" id="IPR017900">
    <property type="entry name" value="4Fe4S_Fe_S_CS"/>
</dbReference>
<dbReference type="InterPro" id="IPR032879">
    <property type="entry name" value="FixG_C"/>
</dbReference>
<keyword evidence="7" id="KW-0812">Transmembrane</keyword>
<dbReference type="Pfam" id="PF13746">
    <property type="entry name" value="Fer4_18"/>
    <property type="match status" value="1"/>
</dbReference>
<dbReference type="NCBIfam" id="TIGR02745">
    <property type="entry name" value="ccoG_rdxA_fixG"/>
    <property type="match status" value="1"/>
</dbReference>
<sequence length="479" mass="54612">MVEKIPVKEETDVGADAQVNLYQASDKIYVRKIDGFYQNIRRYTGLPLLLGFVLMPWFSIDGRPAMLFDLPERKFHILWATFWPQDGMLLAWLLIIAAFGLFAVTTLVGRVWCGFTCPQTVWTMMFMWAERMFEGDRNKRIKLDKQPWSAEKLLRKGGKHATWLLIAFITGVTFVGYFTPVRELLAGMLPYRDETGFLSWGIHPAAAFWTFFFAGMTYLNAGWMREQVCKFMCPYARFQSVMYDEETLAVNYDAARGEQRGPRKAHEDYKANGKGDCIDCSWCVQVCPVDIDIREGLQYECINCGLCVDACNSVMDKMGYEPGLIRFTSEDALKTGHTRFMRPRLYGYSIALVAMLSAFAYALGDRQPLSVDVVRDRGARMYRVSKENIINVYTVKINNMDRVGHTYDIDVRGEGNYSLSHQPVYLEEGEIFTIPVRVKIPGDQVVAEKSEVFITVTAEQDDGISAEQKTTFIAPLPSP</sequence>
<dbReference type="InterPro" id="IPR051684">
    <property type="entry name" value="Electron_Trans/Redox"/>
</dbReference>
<dbReference type="GO" id="GO:0046872">
    <property type="term" value="F:metal ion binding"/>
    <property type="evidence" value="ECO:0007669"/>
    <property type="project" value="UniProtKB-KW"/>
</dbReference>
<keyword evidence="7" id="KW-1133">Transmembrane helix</keyword>
<keyword evidence="1" id="KW-0813">Transport</keyword>
<dbReference type="InterPro" id="IPR017896">
    <property type="entry name" value="4Fe4S_Fe-S-bd"/>
</dbReference>
<keyword evidence="3" id="KW-0479">Metal-binding</keyword>
<dbReference type="PROSITE" id="PS00198">
    <property type="entry name" value="4FE4S_FER_1"/>
    <property type="match status" value="1"/>
</dbReference>
<keyword evidence="6" id="KW-0411">Iron-sulfur</keyword>
<evidence type="ECO:0000256" key="5">
    <source>
        <dbReference type="ARBA" id="ARBA00023004"/>
    </source>
</evidence>
<dbReference type="PROSITE" id="PS51379">
    <property type="entry name" value="4FE4S_FER_2"/>
    <property type="match status" value="1"/>
</dbReference>
<keyword evidence="10" id="KW-1185">Reference proteome</keyword>
<keyword evidence="5" id="KW-0408">Iron</keyword>
<dbReference type="SUPFAM" id="SSF54862">
    <property type="entry name" value="4Fe-4S ferredoxins"/>
    <property type="match status" value="1"/>
</dbReference>
<feature type="domain" description="4Fe-4S ferredoxin-type" evidence="8">
    <location>
        <begin position="267"/>
        <end position="296"/>
    </location>
</feature>
<evidence type="ECO:0000313" key="9">
    <source>
        <dbReference type="EMBL" id="GAA4934262.1"/>
    </source>
</evidence>
<reference evidence="10" key="1">
    <citation type="journal article" date="2019" name="Int. J. Syst. Evol. Microbiol.">
        <title>The Global Catalogue of Microorganisms (GCM) 10K type strain sequencing project: providing services to taxonomists for standard genome sequencing and annotation.</title>
        <authorList>
            <consortium name="The Broad Institute Genomics Platform"/>
            <consortium name="The Broad Institute Genome Sequencing Center for Infectious Disease"/>
            <person name="Wu L."/>
            <person name="Ma J."/>
        </authorList>
    </citation>
    <scope>NUCLEOTIDE SEQUENCE [LARGE SCALE GENOMIC DNA]</scope>
    <source>
        <strain evidence="10">JCM 19134</strain>
    </source>
</reference>
<feature type="transmembrane region" description="Helical" evidence="7">
    <location>
        <begin position="89"/>
        <end position="109"/>
    </location>
</feature>
<proteinExistence type="predicted"/>
<dbReference type="PANTHER" id="PTHR30176:SF3">
    <property type="entry name" value="FERREDOXIN-TYPE PROTEIN NAPH"/>
    <property type="match status" value="1"/>
</dbReference>
<dbReference type="InterPro" id="IPR014116">
    <property type="entry name" value="Cyt_c_oxidase_cbb3_FixG"/>
</dbReference>
<dbReference type="GO" id="GO:0005886">
    <property type="term" value="C:plasma membrane"/>
    <property type="evidence" value="ECO:0007669"/>
    <property type="project" value="TreeGrafter"/>
</dbReference>
<keyword evidence="7" id="KW-0472">Membrane</keyword>
<dbReference type="GO" id="GO:0051539">
    <property type="term" value="F:4 iron, 4 sulfur cluster binding"/>
    <property type="evidence" value="ECO:0007669"/>
    <property type="project" value="UniProtKB-KW"/>
</dbReference>
<keyword evidence="4" id="KW-0249">Electron transport</keyword>
<feature type="transmembrane region" description="Helical" evidence="7">
    <location>
        <begin position="200"/>
        <end position="221"/>
    </location>
</feature>
<dbReference type="Proteomes" id="UP001409585">
    <property type="component" value="Unassembled WGS sequence"/>
</dbReference>
<dbReference type="InterPro" id="IPR013783">
    <property type="entry name" value="Ig-like_fold"/>
</dbReference>
<dbReference type="RefSeq" id="WP_345417676.1">
    <property type="nucleotide sequence ID" value="NZ_AP031496.1"/>
</dbReference>
<evidence type="ECO:0000256" key="1">
    <source>
        <dbReference type="ARBA" id="ARBA00022448"/>
    </source>
</evidence>
<name>A0AAV3TZ31_9ALTE</name>
<protein>
    <submittedName>
        <fullName evidence="9">Cytochrome c oxidase accessory protein CcoG</fullName>
    </submittedName>
</protein>
<evidence type="ECO:0000256" key="3">
    <source>
        <dbReference type="ARBA" id="ARBA00022723"/>
    </source>
</evidence>
<dbReference type="AlphaFoldDB" id="A0AAV3TZ31"/>
<organism evidence="9 10">
    <name type="scientific">Halioxenophilus aromaticivorans</name>
    <dbReference type="NCBI Taxonomy" id="1306992"/>
    <lineage>
        <taxon>Bacteria</taxon>
        <taxon>Pseudomonadati</taxon>
        <taxon>Pseudomonadota</taxon>
        <taxon>Gammaproteobacteria</taxon>
        <taxon>Alteromonadales</taxon>
        <taxon>Alteromonadaceae</taxon>
        <taxon>Halioxenophilus</taxon>
    </lineage>
</organism>
<evidence type="ECO:0000313" key="10">
    <source>
        <dbReference type="Proteomes" id="UP001409585"/>
    </source>
</evidence>
<evidence type="ECO:0000256" key="2">
    <source>
        <dbReference type="ARBA" id="ARBA00022485"/>
    </source>
</evidence>
<gene>
    <name evidence="9" type="primary">ccoG_1</name>
    <name evidence="9" type="ORF">GCM10025791_08880</name>
</gene>
<evidence type="ECO:0000256" key="4">
    <source>
        <dbReference type="ARBA" id="ARBA00022982"/>
    </source>
</evidence>
<dbReference type="PANTHER" id="PTHR30176">
    <property type="entry name" value="FERREDOXIN-TYPE PROTEIN NAPH"/>
    <property type="match status" value="1"/>
</dbReference>
<dbReference type="Pfam" id="PF12801">
    <property type="entry name" value="Fer4_5"/>
    <property type="match status" value="1"/>
</dbReference>
<feature type="transmembrane region" description="Helical" evidence="7">
    <location>
        <begin position="161"/>
        <end position="180"/>
    </location>
</feature>
<dbReference type="Gene3D" id="2.60.40.10">
    <property type="entry name" value="Immunoglobulins"/>
    <property type="match status" value="1"/>
</dbReference>
<evidence type="ECO:0000256" key="6">
    <source>
        <dbReference type="ARBA" id="ARBA00023014"/>
    </source>
</evidence>
<feature type="transmembrane region" description="Helical" evidence="7">
    <location>
        <begin position="40"/>
        <end position="60"/>
    </location>
</feature>